<evidence type="ECO:0000256" key="7">
    <source>
        <dbReference type="ARBA" id="ARBA00023033"/>
    </source>
</evidence>
<dbReference type="GO" id="GO:0016020">
    <property type="term" value="C:membrane"/>
    <property type="evidence" value="ECO:0007669"/>
    <property type="project" value="UniProtKB-SubCell"/>
</dbReference>
<evidence type="ECO:0000313" key="9">
    <source>
        <dbReference type="EMBL" id="KAK7041606.1"/>
    </source>
</evidence>
<keyword evidence="7" id="KW-0503">Monooxygenase</keyword>
<dbReference type="AlphaFoldDB" id="A0AAW0CTQ4"/>
<evidence type="ECO:0000256" key="1">
    <source>
        <dbReference type="ARBA" id="ARBA00001971"/>
    </source>
</evidence>
<dbReference type="InterPro" id="IPR050364">
    <property type="entry name" value="Cytochrome_P450_fung"/>
</dbReference>
<evidence type="ECO:0000256" key="3">
    <source>
        <dbReference type="ARBA" id="ARBA00022617"/>
    </source>
</evidence>
<dbReference type="Pfam" id="PF00067">
    <property type="entry name" value="p450"/>
    <property type="match status" value="2"/>
</dbReference>
<accession>A0AAW0CTQ4</accession>
<protein>
    <recommendedName>
        <fullName evidence="11">Cytochrome P450</fullName>
    </recommendedName>
</protein>
<name>A0AAW0CTQ4_9AGAR</name>
<keyword evidence="10" id="KW-1185">Reference proteome</keyword>
<organism evidence="9 10">
    <name type="scientific">Paramarasmius palmivorus</name>
    <dbReference type="NCBI Taxonomy" id="297713"/>
    <lineage>
        <taxon>Eukaryota</taxon>
        <taxon>Fungi</taxon>
        <taxon>Dikarya</taxon>
        <taxon>Basidiomycota</taxon>
        <taxon>Agaricomycotina</taxon>
        <taxon>Agaricomycetes</taxon>
        <taxon>Agaricomycetidae</taxon>
        <taxon>Agaricales</taxon>
        <taxon>Marasmiineae</taxon>
        <taxon>Marasmiaceae</taxon>
        <taxon>Paramarasmius</taxon>
    </lineage>
</organism>
<evidence type="ECO:0008006" key="11">
    <source>
        <dbReference type="Google" id="ProtNLM"/>
    </source>
</evidence>
<reference evidence="9 10" key="1">
    <citation type="submission" date="2024-01" db="EMBL/GenBank/DDBJ databases">
        <title>A draft genome for a cacao thread blight-causing isolate of Paramarasmius palmivorus.</title>
        <authorList>
            <person name="Baruah I.K."/>
            <person name="Bukari Y."/>
            <person name="Amoako-Attah I."/>
            <person name="Meinhardt L.W."/>
            <person name="Bailey B.A."/>
            <person name="Cohen S.P."/>
        </authorList>
    </citation>
    <scope>NUCLEOTIDE SEQUENCE [LARGE SCALE GENOMIC DNA]</scope>
    <source>
        <strain evidence="9 10">GH-12</strain>
    </source>
</reference>
<feature type="signal peptide" evidence="8">
    <location>
        <begin position="1"/>
        <end position="18"/>
    </location>
</feature>
<keyword evidence="3" id="KW-0349">Heme</keyword>
<proteinExistence type="inferred from homology"/>
<evidence type="ECO:0000313" key="10">
    <source>
        <dbReference type="Proteomes" id="UP001383192"/>
    </source>
</evidence>
<feature type="chain" id="PRO_5043362265" description="Cytochrome P450" evidence="8">
    <location>
        <begin position="19"/>
        <end position="300"/>
    </location>
</feature>
<dbReference type="Gene3D" id="1.10.630.10">
    <property type="entry name" value="Cytochrome P450"/>
    <property type="match status" value="2"/>
</dbReference>
<dbReference type="GO" id="GO:0004497">
    <property type="term" value="F:monooxygenase activity"/>
    <property type="evidence" value="ECO:0007669"/>
    <property type="project" value="UniProtKB-KW"/>
</dbReference>
<comment type="caution">
    <text evidence="9">The sequence shown here is derived from an EMBL/GenBank/DDBJ whole genome shotgun (WGS) entry which is preliminary data.</text>
</comment>
<dbReference type="Proteomes" id="UP001383192">
    <property type="component" value="Unassembled WGS sequence"/>
</dbReference>
<dbReference type="InterPro" id="IPR036396">
    <property type="entry name" value="Cyt_P450_sf"/>
</dbReference>
<evidence type="ECO:0000256" key="8">
    <source>
        <dbReference type="SAM" id="SignalP"/>
    </source>
</evidence>
<keyword evidence="4" id="KW-0479">Metal-binding</keyword>
<keyword evidence="8" id="KW-0732">Signal</keyword>
<dbReference type="PANTHER" id="PTHR46300">
    <property type="entry name" value="P450, PUTATIVE (EUROFUNG)-RELATED-RELATED"/>
    <property type="match status" value="1"/>
</dbReference>
<comment type="similarity">
    <text evidence="2">Belongs to the cytochrome P450 family.</text>
</comment>
<dbReference type="InterPro" id="IPR001128">
    <property type="entry name" value="Cyt_P450"/>
</dbReference>
<keyword evidence="6" id="KW-0408">Iron</keyword>
<evidence type="ECO:0000256" key="4">
    <source>
        <dbReference type="ARBA" id="ARBA00022723"/>
    </source>
</evidence>
<evidence type="ECO:0000256" key="5">
    <source>
        <dbReference type="ARBA" id="ARBA00023002"/>
    </source>
</evidence>
<dbReference type="GO" id="GO:0020037">
    <property type="term" value="F:heme binding"/>
    <property type="evidence" value="ECO:0007669"/>
    <property type="project" value="InterPro"/>
</dbReference>
<keyword evidence="5" id="KW-0560">Oxidoreductase</keyword>
<dbReference type="SUPFAM" id="SSF48264">
    <property type="entry name" value="Cytochrome P450"/>
    <property type="match status" value="1"/>
</dbReference>
<comment type="cofactor">
    <cofactor evidence="1">
        <name>heme</name>
        <dbReference type="ChEBI" id="CHEBI:30413"/>
    </cofactor>
</comment>
<dbReference type="GO" id="GO:0016705">
    <property type="term" value="F:oxidoreductase activity, acting on paired donors, with incorporation or reduction of molecular oxygen"/>
    <property type="evidence" value="ECO:0007669"/>
    <property type="project" value="InterPro"/>
</dbReference>
<evidence type="ECO:0000256" key="2">
    <source>
        <dbReference type="ARBA" id="ARBA00010617"/>
    </source>
</evidence>
<dbReference type="PANTHER" id="PTHR46300:SF7">
    <property type="entry name" value="P450, PUTATIVE (EUROFUNG)-RELATED"/>
    <property type="match status" value="1"/>
</dbReference>
<dbReference type="EMBL" id="JAYKXP010000033">
    <property type="protein sequence ID" value="KAK7041606.1"/>
    <property type="molecule type" value="Genomic_DNA"/>
</dbReference>
<gene>
    <name evidence="9" type="ORF">VNI00_009196</name>
</gene>
<sequence length="300" mass="33797">MGTILVLGLALTVTVVLLYTKAPTVRLPPGPKGYPLIGNAIQLDQKRPWHTFVEWKRKYGDIVHFRLFNQDVILLNSARIAGDLLRRRASNYSGRPRLVVADSITGGLFVPFMNAEARVQISEAIKLSVDILDSPDLCDDHIHRFTASSIISIIYNKSSLQSHRDPIISSLDEIVHAITNAMAPGRYLVNHLPFLEALPNYMARWKRDSQELFRAYSKRYLSMFLEVKDKVSAITMGWLVRAMIAYPEAQRKAQDELDFVVGRARIPTHEDMKSLPYIGAIVKEVVYAYPTLGDMTANGS</sequence>
<dbReference type="GO" id="GO:0005506">
    <property type="term" value="F:iron ion binding"/>
    <property type="evidence" value="ECO:0007669"/>
    <property type="project" value="InterPro"/>
</dbReference>
<evidence type="ECO:0000256" key="6">
    <source>
        <dbReference type="ARBA" id="ARBA00023004"/>
    </source>
</evidence>